<evidence type="ECO:0000256" key="1">
    <source>
        <dbReference type="ARBA" id="ARBA00022729"/>
    </source>
</evidence>
<dbReference type="InterPro" id="IPR018389">
    <property type="entry name" value="DctP_fam"/>
</dbReference>
<dbReference type="GO" id="GO:0055085">
    <property type="term" value="P:transmembrane transport"/>
    <property type="evidence" value="ECO:0007669"/>
    <property type="project" value="InterPro"/>
</dbReference>
<organism evidence="3 4">
    <name type="scientific">Nitratireductor aquibiodomus</name>
    <dbReference type="NCBI Taxonomy" id="204799"/>
    <lineage>
        <taxon>Bacteria</taxon>
        <taxon>Pseudomonadati</taxon>
        <taxon>Pseudomonadota</taxon>
        <taxon>Alphaproteobacteria</taxon>
        <taxon>Hyphomicrobiales</taxon>
        <taxon>Phyllobacteriaceae</taxon>
        <taxon>Nitratireductor</taxon>
    </lineage>
</organism>
<evidence type="ECO:0000313" key="3">
    <source>
        <dbReference type="EMBL" id="SEB61655.1"/>
    </source>
</evidence>
<dbReference type="CDD" id="cd13603">
    <property type="entry name" value="PBP2_TRAP_Siap_TeaA_like"/>
    <property type="match status" value="1"/>
</dbReference>
<evidence type="ECO:0000313" key="4">
    <source>
        <dbReference type="Proteomes" id="UP000199064"/>
    </source>
</evidence>
<keyword evidence="1 2" id="KW-0732">Signal</keyword>
<dbReference type="Pfam" id="PF03480">
    <property type="entry name" value="DctP"/>
    <property type="match status" value="1"/>
</dbReference>
<protein>
    <submittedName>
        <fullName evidence="3">TRAP-type C4-dicarboxylate transport system, substrate-binding protein</fullName>
    </submittedName>
</protein>
<evidence type="ECO:0000256" key="2">
    <source>
        <dbReference type="SAM" id="SignalP"/>
    </source>
</evidence>
<accession>A0A1H4KU56</accession>
<gene>
    <name evidence="3" type="ORF">SAMN05216452_2455</name>
</gene>
<dbReference type="NCBIfam" id="NF037995">
    <property type="entry name" value="TRAP_S1"/>
    <property type="match status" value="1"/>
</dbReference>
<feature type="chain" id="PRO_5011467854" evidence="2">
    <location>
        <begin position="23"/>
        <end position="327"/>
    </location>
</feature>
<feature type="signal peptide" evidence="2">
    <location>
        <begin position="1"/>
        <end position="22"/>
    </location>
</feature>
<dbReference type="AlphaFoldDB" id="A0A1H4KU56"/>
<reference evidence="4" key="1">
    <citation type="submission" date="2016-10" db="EMBL/GenBank/DDBJ databases">
        <authorList>
            <person name="Varghese N."/>
            <person name="Submissions S."/>
        </authorList>
    </citation>
    <scope>NUCLEOTIDE SEQUENCE [LARGE SCALE GENOMIC DNA]</scope>
    <source>
        <strain evidence="4">ES.061</strain>
    </source>
</reference>
<dbReference type="Proteomes" id="UP000199064">
    <property type="component" value="Unassembled WGS sequence"/>
</dbReference>
<dbReference type="EMBL" id="FNSL01000001">
    <property type="protein sequence ID" value="SEB61655.1"/>
    <property type="molecule type" value="Genomic_DNA"/>
</dbReference>
<dbReference type="PANTHER" id="PTHR33376:SF4">
    <property type="entry name" value="SIALIC ACID-BINDING PERIPLASMIC PROTEIN SIAP"/>
    <property type="match status" value="1"/>
</dbReference>
<proteinExistence type="predicted"/>
<dbReference type="Gene3D" id="3.40.190.170">
    <property type="entry name" value="Bacterial extracellular solute-binding protein, family 7"/>
    <property type="match status" value="1"/>
</dbReference>
<keyword evidence="4" id="KW-1185">Reference proteome</keyword>
<dbReference type="RefSeq" id="WP_090328987.1">
    <property type="nucleotide sequence ID" value="NZ_FNSL01000001.1"/>
</dbReference>
<name>A0A1H4KU56_9HYPH</name>
<dbReference type="InterPro" id="IPR038404">
    <property type="entry name" value="TRAP_DctP_sf"/>
</dbReference>
<dbReference type="PANTHER" id="PTHR33376">
    <property type="match status" value="1"/>
</dbReference>
<sequence>MKFLPKALAISALALMTAAAQAADIKIAMNGADDTATNPEAAFAHGFADALKGTEFEVSIFPSGTLGSEKERFDQVAQGLLEVNLAALSTGFGMSPLMKGVQLPFFFENREQIDAVLSETDMLEQMNGPLLDNGVRFVDVNYIGMDIGIHNSKKPISRVEDMSDLRFRALNSEQIALQEALGATGTIVSWSEVANAIQTGVADGYFNPPNSAIRTGHTEFLKHFTPADITPSSRIVLISEDWYASLGDEEKGQIDAALAAGKKANRDWVNNWASEVRAKHEAAGVTITELAEGEREKMAELARATWATSLPDDQLSIWIKARDSVAD</sequence>